<accession>A0ABV7UD02</accession>
<dbReference type="PROSITE" id="PS51819">
    <property type="entry name" value="VOC"/>
    <property type="match status" value="1"/>
</dbReference>
<keyword evidence="4" id="KW-1185">Reference proteome</keyword>
<protein>
    <recommendedName>
        <fullName evidence="2">VOC domain-containing protein</fullName>
    </recommendedName>
</protein>
<dbReference type="InterPro" id="IPR037523">
    <property type="entry name" value="VOC_core"/>
</dbReference>
<dbReference type="RefSeq" id="WP_191317393.1">
    <property type="nucleotide sequence ID" value="NZ_BNCG01000001.1"/>
</dbReference>
<name>A0ABV7UD02_9HYPH</name>
<organism evidence="3 4">
    <name type="scientific">Camelimonas fluminis</name>
    <dbReference type="NCBI Taxonomy" id="1576911"/>
    <lineage>
        <taxon>Bacteria</taxon>
        <taxon>Pseudomonadati</taxon>
        <taxon>Pseudomonadota</taxon>
        <taxon>Alphaproteobacteria</taxon>
        <taxon>Hyphomicrobiales</taxon>
        <taxon>Chelatococcaceae</taxon>
        <taxon>Camelimonas</taxon>
    </lineage>
</organism>
<dbReference type="Proteomes" id="UP001595704">
    <property type="component" value="Unassembled WGS sequence"/>
</dbReference>
<gene>
    <name evidence="3" type="ORF">ACFONL_03995</name>
</gene>
<dbReference type="Gene3D" id="3.10.180.10">
    <property type="entry name" value="2,3-Dihydroxybiphenyl 1,2-Dioxygenase, domain 1"/>
    <property type="match status" value="2"/>
</dbReference>
<dbReference type="SUPFAM" id="SSF54593">
    <property type="entry name" value="Glyoxalase/Bleomycin resistance protein/Dihydroxybiphenyl dioxygenase"/>
    <property type="match status" value="1"/>
</dbReference>
<evidence type="ECO:0000259" key="2">
    <source>
        <dbReference type="PROSITE" id="PS51819"/>
    </source>
</evidence>
<sequence length="256" mass="27614">MIKQLNRIDISVADPSTACADYAELFGVQPHARGADSARFRLANTDVLLQSTGAACHGLCGMAFGVDDLGRAARLLDNRGVPWSQENGPDGPRLRLDETATHGAPVTLEPAPARDTRREAETGLAGAGAIVGVDHLVLRSANPTRAMAFWGAQIGLSLRFDRTFRQMGARVTLFRCGDMKIEVASREDPEKASDDDELWGVSWRAADIASLHARLAGRFELSELRRGLEPGTSVFTIRNRTHDVATIAIGAQDQQG</sequence>
<evidence type="ECO:0000256" key="1">
    <source>
        <dbReference type="SAM" id="MobiDB-lite"/>
    </source>
</evidence>
<dbReference type="EMBL" id="JBHRYC010000023">
    <property type="protein sequence ID" value="MFC3636550.1"/>
    <property type="molecule type" value="Genomic_DNA"/>
</dbReference>
<proteinExistence type="predicted"/>
<dbReference type="InterPro" id="IPR029068">
    <property type="entry name" value="Glyas_Bleomycin-R_OHBP_Dase"/>
</dbReference>
<feature type="region of interest" description="Disordered" evidence="1">
    <location>
        <begin position="80"/>
        <end position="116"/>
    </location>
</feature>
<evidence type="ECO:0000313" key="3">
    <source>
        <dbReference type="EMBL" id="MFC3636550.1"/>
    </source>
</evidence>
<feature type="domain" description="VOC" evidence="2">
    <location>
        <begin position="4"/>
        <end position="111"/>
    </location>
</feature>
<reference evidence="4" key="1">
    <citation type="journal article" date="2019" name="Int. J. Syst. Evol. Microbiol.">
        <title>The Global Catalogue of Microorganisms (GCM) 10K type strain sequencing project: providing services to taxonomists for standard genome sequencing and annotation.</title>
        <authorList>
            <consortium name="The Broad Institute Genomics Platform"/>
            <consortium name="The Broad Institute Genome Sequencing Center for Infectious Disease"/>
            <person name="Wu L."/>
            <person name="Ma J."/>
        </authorList>
    </citation>
    <scope>NUCLEOTIDE SEQUENCE [LARGE SCALE GENOMIC DNA]</scope>
    <source>
        <strain evidence="4">KCTC 42282</strain>
    </source>
</reference>
<comment type="caution">
    <text evidence="3">The sequence shown here is derived from an EMBL/GenBank/DDBJ whole genome shotgun (WGS) entry which is preliminary data.</text>
</comment>
<evidence type="ECO:0000313" key="4">
    <source>
        <dbReference type="Proteomes" id="UP001595704"/>
    </source>
</evidence>